<accession>K2SID7</accession>
<dbReference type="AlphaFoldDB" id="K2SID7"/>
<dbReference type="VEuPathDB" id="FungiDB:MPH_06321"/>
<dbReference type="EMBL" id="AHHD01000267">
    <property type="protein sequence ID" value="EKG16545.1"/>
    <property type="molecule type" value="Genomic_DNA"/>
</dbReference>
<dbReference type="InParanoid" id="K2SID7"/>
<proteinExistence type="predicted"/>
<evidence type="ECO:0000313" key="3">
    <source>
        <dbReference type="Proteomes" id="UP000007129"/>
    </source>
</evidence>
<organism evidence="2 3">
    <name type="scientific">Macrophomina phaseolina (strain MS6)</name>
    <name type="common">Charcoal rot fungus</name>
    <dbReference type="NCBI Taxonomy" id="1126212"/>
    <lineage>
        <taxon>Eukaryota</taxon>
        <taxon>Fungi</taxon>
        <taxon>Dikarya</taxon>
        <taxon>Ascomycota</taxon>
        <taxon>Pezizomycotina</taxon>
        <taxon>Dothideomycetes</taxon>
        <taxon>Dothideomycetes incertae sedis</taxon>
        <taxon>Botryosphaeriales</taxon>
        <taxon>Botryosphaeriaceae</taxon>
        <taxon>Macrophomina</taxon>
    </lineage>
</organism>
<evidence type="ECO:0000313" key="2">
    <source>
        <dbReference type="EMBL" id="EKG16545.1"/>
    </source>
</evidence>
<comment type="caution">
    <text evidence="2">The sequence shown here is derived from an EMBL/GenBank/DDBJ whole genome shotgun (WGS) entry which is preliminary data.</text>
</comment>
<reference evidence="2 3" key="1">
    <citation type="journal article" date="2012" name="BMC Genomics">
        <title>Tools to kill: Genome of one of the most destructive plant pathogenic fungi Macrophomina phaseolina.</title>
        <authorList>
            <person name="Islam M.S."/>
            <person name="Haque M.S."/>
            <person name="Islam M.M."/>
            <person name="Emdad E.M."/>
            <person name="Halim A."/>
            <person name="Hossen Q.M.M."/>
            <person name="Hossain M.Z."/>
            <person name="Ahmed B."/>
            <person name="Rahim S."/>
            <person name="Rahman M.S."/>
            <person name="Alam M.M."/>
            <person name="Hou S."/>
            <person name="Wan X."/>
            <person name="Saito J.A."/>
            <person name="Alam M."/>
        </authorList>
    </citation>
    <scope>NUCLEOTIDE SEQUENCE [LARGE SCALE GENOMIC DNA]</scope>
    <source>
        <strain evidence="2 3">MS6</strain>
    </source>
</reference>
<feature type="region of interest" description="Disordered" evidence="1">
    <location>
        <begin position="117"/>
        <end position="154"/>
    </location>
</feature>
<name>K2SID7_MACPH</name>
<dbReference type="HOGENOM" id="CLU_877364_0_0_1"/>
<feature type="compositionally biased region" description="Basic and acidic residues" evidence="1">
    <location>
        <begin position="139"/>
        <end position="154"/>
    </location>
</feature>
<evidence type="ECO:0000256" key="1">
    <source>
        <dbReference type="SAM" id="MobiDB-lite"/>
    </source>
</evidence>
<sequence>MSSRYSGAEIIDDGAANPLFLVLVIDVLLPIAAWEKRVREERTVVVLAWTVSAHTPQARKCHHRVFPDDGREETRALAKDWALEEVAWVDRLLDLRSQSASPSLTRVNQAIRVKGKTFKGPSPQRVQPHPQCISEDTCSPEREQERVLPEEKEEKKSRSDAILISRREGGVVAVSDERLRLLASLMLPSRSLFLSSSVPRSSSFFCLRVGFSLECCGYFARWDNGWATGEPLQFASMLSSVPKSRDRCRSVPTDTIEAALEETHREIFFLKKKYTWWVSVRVTDMFADDFALSLGEAGILLCCRREERRASPPTGAR</sequence>
<gene>
    <name evidence="2" type="ORF">MPH_06321</name>
</gene>
<dbReference type="Proteomes" id="UP000007129">
    <property type="component" value="Unassembled WGS sequence"/>
</dbReference>
<protein>
    <submittedName>
        <fullName evidence="2">Uncharacterized protein</fullName>
    </submittedName>
</protein>